<comment type="caution">
    <text evidence="9">The sequence shown here is derived from an EMBL/GenBank/DDBJ whole genome shotgun (WGS) entry which is preliminary data.</text>
</comment>
<dbReference type="PANTHER" id="PTHR43756">
    <property type="entry name" value="CHOLINE MONOOXYGENASE, CHLOROPLASTIC"/>
    <property type="match status" value="1"/>
</dbReference>
<dbReference type="EMBL" id="BJXX01000213">
    <property type="protein sequence ID" value="GEN36678.1"/>
    <property type="molecule type" value="Genomic_DNA"/>
</dbReference>
<dbReference type="CDD" id="cd03469">
    <property type="entry name" value="Rieske_RO_Alpha_N"/>
    <property type="match status" value="1"/>
</dbReference>
<dbReference type="Proteomes" id="UP000321157">
    <property type="component" value="Unassembled WGS sequence"/>
</dbReference>
<keyword evidence="5" id="KW-0408">Iron</keyword>
<dbReference type="InterPro" id="IPR036922">
    <property type="entry name" value="Rieske_2Fe-2S_sf"/>
</dbReference>
<dbReference type="InterPro" id="IPR015879">
    <property type="entry name" value="Ring_hydroxy_dOase_asu_C_dom"/>
</dbReference>
<dbReference type="PANTHER" id="PTHR43756:SF5">
    <property type="entry name" value="CHOLINE MONOOXYGENASE, CHLOROPLASTIC"/>
    <property type="match status" value="1"/>
</dbReference>
<evidence type="ECO:0000313" key="9">
    <source>
        <dbReference type="EMBL" id="GEN36678.1"/>
    </source>
</evidence>
<evidence type="ECO:0000256" key="4">
    <source>
        <dbReference type="ARBA" id="ARBA00023002"/>
    </source>
</evidence>
<dbReference type="SUPFAM" id="SSF50022">
    <property type="entry name" value="ISP domain"/>
    <property type="match status" value="1"/>
</dbReference>
<keyword evidence="10" id="KW-1185">Reference proteome</keyword>
<protein>
    <submittedName>
        <fullName evidence="9">Ring-hydroxylating oxygenase subunit alpha</fullName>
    </submittedName>
</protein>
<dbReference type="AlphaFoldDB" id="A0A511VFD6"/>
<dbReference type="InterPro" id="IPR015881">
    <property type="entry name" value="ARHD_Rieske_2Fe_2S"/>
</dbReference>
<feature type="domain" description="Rieske" evidence="8">
    <location>
        <begin position="37"/>
        <end position="143"/>
    </location>
</feature>
<name>A0A511VFD6_9BACL</name>
<dbReference type="Gene3D" id="3.90.380.10">
    <property type="entry name" value="Naphthalene 1,2-dioxygenase Alpha Subunit, Chain A, domain 1"/>
    <property type="match status" value="2"/>
</dbReference>
<dbReference type="RefSeq" id="WP_146812312.1">
    <property type="nucleotide sequence ID" value="NZ_BJXX01000213.1"/>
</dbReference>
<evidence type="ECO:0000313" key="10">
    <source>
        <dbReference type="Proteomes" id="UP000321157"/>
    </source>
</evidence>
<dbReference type="InterPro" id="IPR017941">
    <property type="entry name" value="Rieske_2Fe-2S"/>
</dbReference>
<dbReference type="GO" id="GO:0005506">
    <property type="term" value="F:iron ion binding"/>
    <property type="evidence" value="ECO:0007669"/>
    <property type="project" value="InterPro"/>
</dbReference>
<evidence type="ECO:0000256" key="3">
    <source>
        <dbReference type="ARBA" id="ARBA00022723"/>
    </source>
</evidence>
<dbReference type="GO" id="GO:0004497">
    <property type="term" value="F:monooxygenase activity"/>
    <property type="evidence" value="ECO:0007669"/>
    <property type="project" value="UniProtKB-ARBA"/>
</dbReference>
<dbReference type="OrthoDB" id="9800776at2"/>
<keyword evidence="7" id="KW-0520">NAD</keyword>
<keyword evidence="2" id="KW-0001">2Fe-2S</keyword>
<sequence length="344" mass="40116">MITKESIQSFTPTLPYEWYVNPEIFNKERKQIFSKNWILVGHTSQVKNEGDFFTFDVAGEPIIVTHGTDGELRAFYNICPHRGTKVERSEQGNKKVLQCVYHGWTFKLDGHLHRAPNFTTNELGKHSCMRSIRLEVYRSMIFVNLDPDALSFADAYQEFASELERYPFMDSLLLVKENRRLIEANWKAVVDNFLECDHCSIAHPAFAKTFDMSNYNLVPCDKFSYQYSTVKGKDDSASVRFYWTWPNMMLSVYPGTGNMTTTQLIPISAEQTMAVYRYYFTNVNITKEEEDMIAFVDQVREEDFELVELLQMGFRSQAFENGIYSPTEHTLHHFHQLVKKAIQE</sequence>
<dbReference type="PROSITE" id="PS00570">
    <property type="entry name" value="RING_HYDROXYL_ALPHA"/>
    <property type="match status" value="1"/>
</dbReference>
<evidence type="ECO:0000256" key="5">
    <source>
        <dbReference type="ARBA" id="ARBA00023004"/>
    </source>
</evidence>
<evidence type="ECO:0000256" key="7">
    <source>
        <dbReference type="ARBA" id="ARBA00023027"/>
    </source>
</evidence>
<evidence type="ECO:0000256" key="6">
    <source>
        <dbReference type="ARBA" id="ARBA00023014"/>
    </source>
</evidence>
<keyword evidence="3" id="KW-0479">Metal-binding</keyword>
<dbReference type="GO" id="GO:0016705">
    <property type="term" value="F:oxidoreductase activity, acting on paired donors, with incorporation or reduction of molecular oxygen"/>
    <property type="evidence" value="ECO:0007669"/>
    <property type="project" value="UniProtKB-ARBA"/>
</dbReference>
<proteinExistence type="predicted"/>
<accession>A0A511VFD6</accession>
<dbReference type="GO" id="GO:0051537">
    <property type="term" value="F:2 iron, 2 sulfur cluster binding"/>
    <property type="evidence" value="ECO:0007669"/>
    <property type="project" value="UniProtKB-KW"/>
</dbReference>
<organism evidence="9 10">
    <name type="scientific">Aneurinibacillus danicus</name>
    <dbReference type="NCBI Taxonomy" id="267746"/>
    <lineage>
        <taxon>Bacteria</taxon>
        <taxon>Bacillati</taxon>
        <taxon>Bacillota</taxon>
        <taxon>Bacilli</taxon>
        <taxon>Bacillales</taxon>
        <taxon>Paenibacillaceae</taxon>
        <taxon>Aneurinibacillus group</taxon>
        <taxon>Aneurinibacillus</taxon>
    </lineage>
</organism>
<reference evidence="9 10" key="1">
    <citation type="submission" date="2019-07" db="EMBL/GenBank/DDBJ databases">
        <title>Whole genome shotgun sequence of Aneurinibacillus danicus NBRC 102444.</title>
        <authorList>
            <person name="Hosoyama A."/>
            <person name="Uohara A."/>
            <person name="Ohji S."/>
            <person name="Ichikawa N."/>
        </authorList>
    </citation>
    <scope>NUCLEOTIDE SEQUENCE [LARGE SCALE GENOMIC DNA]</scope>
    <source>
        <strain evidence="9 10">NBRC 102444</strain>
    </source>
</reference>
<dbReference type="Pfam" id="PF00848">
    <property type="entry name" value="Ring_hydroxyl_A"/>
    <property type="match status" value="1"/>
</dbReference>
<dbReference type="SUPFAM" id="SSF55961">
    <property type="entry name" value="Bet v1-like"/>
    <property type="match status" value="1"/>
</dbReference>
<evidence type="ECO:0000259" key="8">
    <source>
        <dbReference type="PROSITE" id="PS51296"/>
    </source>
</evidence>
<evidence type="ECO:0000256" key="2">
    <source>
        <dbReference type="ARBA" id="ARBA00022714"/>
    </source>
</evidence>
<dbReference type="PRINTS" id="PR00090">
    <property type="entry name" value="RNGDIOXGNASE"/>
</dbReference>
<dbReference type="InterPro" id="IPR001663">
    <property type="entry name" value="Rng_hydr_dOase-A"/>
</dbReference>
<dbReference type="PROSITE" id="PS51296">
    <property type="entry name" value="RIESKE"/>
    <property type="match status" value="1"/>
</dbReference>
<evidence type="ECO:0000256" key="1">
    <source>
        <dbReference type="ARBA" id="ARBA00001962"/>
    </source>
</evidence>
<keyword evidence="6" id="KW-0411">Iron-sulfur</keyword>
<comment type="cofactor">
    <cofactor evidence="1">
        <name>Fe cation</name>
        <dbReference type="ChEBI" id="CHEBI:24875"/>
    </cofactor>
</comment>
<dbReference type="Gene3D" id="2.102.10.10">
    <property type="entry name" value="Rieske [2Fe-2S] iron-sulphur domain"/>
    <property type="match status" value="1"/>
</dbReference>
<dbReference type="Pfam" id="PF00355">
    <property type="entry name" value="Rieske"/>
    <property type="match status" value="1"/>
</dbReference>
<gene>
    <name evidence="9" type="primary">yeaW_1</name>
    <name evidence="9" type="ORF">ADA01nite_41380</name>
</gene>
<keyword evidence="4" id="KW-0560">Oxidoreductase</keyword>